<dbReference type="GO" id="GO:0072330">
    <property type="term" value="P:monocarboxylic acid biosynthetic process"/>
    <property type="evidence" value="ECO:0007669"/>
    <property type="project" value="UniProtKB-ARBA"/>
</dbReference>
<dbReference type="EMBL" id="MLKD01000001">
    <property type="protein sequence ID" value="OQE31294.1"/>
    <property type="molecule type" value="Genomic_DNA"/>
</dbReference>
<gene>
    <name evidence="2" type="ORF">PENSTE_c001G04063</name>
</gene>
<accession>A0A1V6TZ10</accession>
<dbReference type="GO" id="GO:0017000">
    <property type="term" value="P:antibiotic biosynthetic process"/>
    <property type="evidence" value="ECO:0007669"/>
    <property type="project" value="UniProtKB-ARBA"/>
</dbReference>
<dbReference type="InterPro" id="IPR050228">
    <property type="entry name" value="Carboxylesterase_BioH"/>
</dbReference>
<dbReference type="AlphaFoldDB" id="A0A1V6TZ10"/>
<dbReference type="InterPro" id="IPR029058">
    <property type="entry name" value="AB_hydrolase_fold"/>
</dbReference>
<proteinExistence type="predicted"/>
<dbReference type="PANTHER" id="PTHR43194:SF2">
    <property type="entry name" value="PEROXISOMAL MEMBRANE PROTEIN LPX1"/>
    <property type="match status" value="1"/>
</dbReference>
<protein>
    <recommendedName>
        <fullName evidence="1">AB hydrolase-1 domain-containing protein</fullName>
    </recommendedName>
</protein>
<dbReference type="Pfam" id="PF00561">
    <property type="entry name" value="Abhydrolase_1"/>
    <property type="match status" value="1"/>
</dbReference>
<reference evidence="3" key="1">
    <citation type="journal article" date="2017" name="Nat. Microbiol.">
        <title>Global analysis of biosynthetic gene clusters reveals vast potential of secondary metabolite production in Penicillium species.</title>
        <authorList>
            <person name="Nielsen J.C."/>
            <person name="Grijseels S."/>
            <person name="Prigent S."/>
            <person name="Ji B."/>
            <person name="Dainat J."/>
            <person name="Nielsen K.F."/>
            <person name="Frisvad J.C."/>
            <person name="Workman M."/>
            <person name="Nielsen J."/>
        </authorList>
    </citation>
    <scope>NUCLEOTIDE SEQUENCE [LARGE SCALE GENOMIC DNA]</scope>
    <source>
        <strain evidence="3">IBT 24891</strain>
    </source>
</reference>
<organism evidence="2 3">
    <name type="scientific">Penicillium steckii</name>
    <dbReference type="NCBI Taxonomy" id="303698"/>
    <lineage>
        <taxon>Eukaryota</taxon>
        <taxon>Fungi</taxon>
        <taxon>Dikarya</taxon>
        <taxon>Ascomycota</taxon>
        <taxon>Pezizomycotina</taxon>
        <taxon>Eurotiomycetes</taxon>
        <taxon>Eurotiomycetidae</taxon>
        <taxon>Eurotiales</taxon>
        <taxon>Aspergillaceae</taxon>
        <taxon>Penicillium</taxon>
    </lineage>
</organism>
<dbReference type="OrthoDB" id="408373at2759"/>
<comment type="caution">
    <text evidence="2">The sequence shown here is derived from an EMBL/GenBank/DDBJ whole genome shotgun (WGS) entry which is preliminary data.</text>
</comment>
<evidence type="ECO:0000313" key="2">
    <source>
        <dbReference type="EMBL" id="OQE31294.1"/>
    </source>
</evidence>
<dbReference type="PANTHER" id="PTHR43194">
    <property type="entry name" value="HYDROLASE ALPHA/BETA FOLD FAMILY"/>
    <property type="match status" value="1"/>
</dbReference>
<dbReference type="Gene3D" id="3.40.50.1820">
    <property type="entry name" value="alpha/beta hydrolase"/>
    <property type="match status" value="1"/>
</dbReference>
<dbReference type="SUPFAM" id="SSF53474">
    <property type="entry name" value="alpha/beta-Hydrolases"/>
    <property type="match status" value="1"/>
</dbReference>
<evidence type="ECO:0000313" key="3">
    <source>
        <dbReference type="Proteomes" id="UP000191285"/>
    </source>
</evidence>
<sequence length="331" mass="36465">MSDTPLVLPRLWTQKGPGNQRPIEAPSESAFVGEFGKKLPKAEFLQTDIGKAAYYSIHPRSSPPADLKKPISRVLFIHGVQTPAIGMQPLATTLSSRFPYAHCVLVDLWGHGLSETPVVAHNATIFHRLLIDLMSQLDWEDAHLIGYSFGGSTVASFAHLKPETVSSLILVAPAGLLRTSQLSDLEKSYMRGGDGLEDQARRWILEYLEGGQLVVPSDWKERVERGEVVAEAVRDWEMKNHKGHAASVIGIFRDGGIFDKHLEFAEVAKNRTSNLCVLGELDGLCSAQDLHELGIKNVAVVPQVGHEVVRQSVPEVSGHIEKFWKTLEETA</sequence>
<feature type="domain" description="AB hydrolase-1" evidence="1">
    <location>
        <begin position="97"/>
        <end position="185"/>
    </location>
</feature>
<dbReference type="Proteomes" id="UP000191285">
    <property type="component" value="Unassembled WGS sequence"/>
</dbReference>
<keyword evidence="3" id="KW-1185">Reference proteome</keyword>
<name>A0A1V6TZ10_9EURO</name>
<evidence type="ECO:0000259" key="1">
    <source>
        <dbReference type="Pfam" id="PF00561"/>
    </source>
</evidence>
<dbReference type="STRING" id="303698.A0A1V6TZ10"/>
<dbReference type="InterPro" id="IPR000073">
    <property type="entry name" value="AB_hydrolase_1"/>
</dbReference>